<reference evidence="1 2" key="1">
    <citation type="submission" date="2023-08" db="EMBL/GenBank/DDBJ databases">
        <title>Black Yeasts Isolated from many extreme environments.</title>
        <authorList>
            <person name="Coleine C."/>
            <person name="Stajich J.E."/>
            <person name="Selbmann L."/>
        </authorList>
    </citation>
    <scope>NUCLEOTIDE SEQUENCE [LARGE SCALE GENOMIC DNA]</scope>
    <source>
        <strain evidence="1 2">CCFEE 5792</strain>
    </source>
</reference>
<organism evidence="1 2">
    <name type="scientific">Exophiala bonariae</name>
    <dbReference type="NCBI Taxonomy" id="1690606"/>
    <lineage>
        <taxon>Eukaryota</taxon>
        <taxon>Fungi</taxon>
        <taxon>Dikarya</taxon>
        <taxon>Ascomycota</taxon>
        <taxon>Pezizomycotina</taxon>
        <taxon>Eurotiomycetes</taxon>
        <taxon>Chaetothyriomycetidae</taxon>
        <taxon>Chaetothyriales</taxon>
        <taxon>Herpotrichiellaceae</taxon>
        <taxon>Exophiala</taxon>
    </lineage>
</organism>
<protein>
    <submittedName>
        <fullName evidence="1">Uncharacterized protein</fullName>
    </submittedName>
</protein>
<comment type="caution">
    <text evidence="1">The sequence shown here is derived from an EMBL/GenBank/DDBJ whole genome shotgun (WGS) entry which is preliminary data.</text>
</comment>
<evidence type="ECO:0000313" key="2">
    <source>
        <dbReference type="Proteomes" id="UP001358417"/>
    </source>
</evidence>
<name>A0AAV9MXP5_9EURO</name>
<accession>A0AAV9MXP5</accession>
<sequence>MKNDHDRTLQRYLRWHLKTLRDKYERRGISPPDEDTARSTFLGEGVSALDLVTVKDFLRFYAATSHPPSPYNMGTANLVHSLRVVYVISFGAAIKEYKRLFYNDTDFLLAIAIADGALFSYDTLDDVRQQIIPTGKDEVILRFKDAALDRPILRKCTKAGGVTDDPMPKSAFLAIFKSTLINAGYL</sequence>
<dbReference type="GeneID" id="89977610"/>
<dbReference type="PANTHER" id="PTHR37535:SF3">
    <property type="entry name" value="FLUG DOMAIN-CONTAINING PROTEIN"/>
    <property type="match status" value="1"/>
</dbReference>
<dbReference type="Proteomes" id="UP001358417">
    <property type="component" value="Unassembled WGS sequence"/>
</dbReference>
<keyword evidence="2" id="KW-1185">Reference proteome</keyword>
<proteinExistence type="predicted"/>
<evidence type="ECO:0000313" key="1">
    <source>
        <dbReference type="EMBL" id="KAK5045118.1"/>
    </source>
</evidence>
<dbReference type="RefSeq" id="XP_064700754.1">
    <property type="nucleotide sequence ID" value="XM_064852991.1"/>
</dbReference>
<dbReference type="PANTHER" id="PTHR37535">
    <property type="entry name" value="FLUG DOMAIN PROTEIN"/>
    <property type="match status" value="1"/>
</dbReference>
<dbReference type="EMBL" id="JAVRRD010000039">
    <property type="protein sequence ID" value="KAK5045118.1"/>
    <property type="molecule type" value="Genomic_DNA"/>
</dbReference>
<dbReference type="AlphaFoldDB" id="A0AAV9MXP5"/>
<gene>
    <name evidence="1" type="ORF">LTR84_009451</name>
</gene>